<protein>
    <submittedName>
        <fullName evidence="7">ABC transporter ATP-binding protein</fullName>
    </submittedName>
</protein>
<evidence type="ECO:0000259" key="6">
    <source>
        <dbReference type="PROSITE" id="PS50893"/>
    </source>
</evidence>
<dbReference type="InterPro" id="IPR015854">
    <property type="entry name" value="ABC_transpr_LolD-like"/>
</dbReference>
<comment type="caution">
    <text evidence="7">The sequence shown here is derived from an EMBL/GenBank/DDBJ whole genome shotgun (WGS) entry which is preliminary data.</text>
</comment>
<dbReference type="EMBL" id="JAFIDN010000007">
    <property type="protein sequence ID" value="MBP3193043.1"/>
    <property type="molecule type" value="Genomic_DNA"/>
</dbReference>
<dbReference type="Proteomes" id="UP000673975">
    <property type="component" value="Unassembled WGS sequence"/>
</dbReference>
<evidence type="ECO:0000313" key="8">
    <source>
        <dbReference type="Proteomes" id="UP000673975"/>
    </source>
</evidence>
<comment type="similarity">
    <text evidence="4">Belongs to the ABC transporter superfamily. Macrolide exporter (TC 3.A.1.122) family.</text>
</comment>
<reference evidence="7" key="1">
    <citation type="submission" date="2021-02" db="EMBL/GenBank/DDBJ databases">
        <title>Natronogracilivirga saccharolytica gen. nov. sp. nov. a new anaerobic, haloalkiliphilic carbohydrate-fermenting bacterium from soda lake and proposing of Cyclonatronumiaceae fam. nov. in the phylum Balneolaeota.</title>
        <authorList>
            <person name="Zhilina T.N."/>
            <person name="Sorokin D.Y."/>
            <person name="Zavarzina D.G."/>
            <person name="Toshchakov S.V."/>
            <person name="Kublanov I.V."/>
        </authorList>
    </citation>
    <scope>NUCLEOTIDE SEQUENCE</scope>
    <source>
        <strain evidence="7">Z-1702</strain>
    </source>
</reference>
<gene>
    <name evidence="7" type="ORF">NATSA_10245</name>
</gene>
<keyword evidence="8" id="KW-1185">Reference proteome</keyword>
<dbReference type="PANTHER" id="PTHR24220:SF86">
    <property type="entry name" value="ABC TRANSPORTER ABCH.1"/>
    <property type="match status" value="1"/>
</dbReference>
<evidence type="ECO:0000256" key="5">
    <source>
        <dbReference type="SAM" id="MobiDB-lite"/>
    </source>
</evidence>
<accession>A0A8J7S9T4</accession>
<dbReference type="GO" id="GO:0022857">
    <property type="term" value="F:transmembrane transporter activity"/>
    <property type="evidence" value="ECO:0007669"/>
    <property type="project" value="TreeGrafter"/>
</dbReference>
<dbReference type="InterPro" id="IPR017871">
    <property type="entry name" value="ABC_transporter-like_CS"/>
</dbReference>
<dbReference type="PANTHER" id="PTHR24220">
    <property type="entry name" value="IMPORT ATP-BINDING PROTEIN"/>
    <property type="match status" value="1"/>
</dbReference>
<dbReference type="SMART" id="SM00382">
    <property type="entry name" value="AAA"/>
    <property type="match status" value="1"/>
</dbReference>
<dbReference type="PROSITE" id="PS50893">
    <property type="entry name" value="ABC_TRANSPORTER_2"/>
    <property type="match status" value="1"/>
</dbReference>
<evidence type="ECO:0000256" key="3">
    <source>
        <dbReference type="ARBA" id="ARBA00022840"/>
    </source>
</evidence>
<dbReference type="Pfam" id="PF00005">
    <property type="entry name" value="ABC_tran"/>
    <property type="match status" value="1"/>
</dbReference>
<dbReference type="GO" id="GO:0005524">
    <property type="term" value="F:ATP binding"/>
    <property type="evidence" value="ECO:0007669"/>
    <property type="project" value="UniProtKB-KW"/>
</dbReference>
<dbReference type="PROSITE" id="PS00211">
    <property type="entry name" value="ABC_TRANSPORTER_1"/>
    <property type="match status" value="1"/>
</dbReference>
<feature type="domain" description="ABC transporter" evidence="6">
    <location>
        <begin position="2"/>
        <end position="242"/>
    </location>
</feature>
<evidence type="ECO:0000256" key="2">
    <source>
        <dbReference type="ARBA" id="ARBA00022741"/>
    </source>
</evidence>
<dbReference type="GO" id="GO:0005886">
    <property type="term" value="C:plasma membrane"/>
    <property type="evidence" value="ECO:0007669"/>
    <property type="project" value="TreeGrafter"/>
</dbReference>
<dbReference type="GO" id="GO:0016887">
    <property type="term" value="F:ATP hydrolysis activity"/>
    <property type="evidence" value="ECO:0007669"/>
    <property type="project" value="InterPro"/>
</dbReference>
<dbReference type="InterPro" id="IPR003439">
    <property type="entry name" value="ABC_transporter-like_ATP-bd"/>
</dbReference>
<dbReference type="InterPro" id="IPR017911">
    <property type="entry name" value="MacB-like_ATP-bd"/>
</dbReference>
<dbReference type="GO" id="GO:0098796">
    <property type="term" value="C:membrane protein complex"/>
    <property type="evidence" value="ECO:0007669"/>
    <property type="project" value="UniProtKB-ARBA"/>
</dbReference>
<keyword evidence="3 7" id="KW-0067">ATP-binding</keyword>
<dbReference type="InterPro" id="IPR003593">
    <property type="entry name" value="AAA+_ATPase"/>
</dbReference>
<name>A0A8J7S9T4_9BACT</name>
<dbReference type="CDD" id="cd03255">
    <property type="entry name" value="ABC_MJ0796_LolCDE_FtsE"/>
    <property type="match status" value="1"/>
</dbReference>
<feature type="region of interest" description="Disordered" evidence="5">
    <location>
        <begin position="224"/>
        <end position="251"/>
    </location>
</feature>
<dbReference type="AlphaFoldDB" id="A0A8J7S9T4"/>
<evidence type="ECO:0000313" key="7">
    <source>
        <dbReference type="EMBL" id="MBP3193043.1"/>
    </source>
</evidence>
<dbReference type="SUPFAM" id="SSF52540">
    <property type="entry name" value="P-loop containing nucleoside triphosphate hydrolases"/>
    <property type="match status" value="1"/>
</dbReference>
<feature type="compositionally biased region" description="Basic and acidic residues" evidence="5">
    <location>
        <begin position="240"/>
        <end position="251"/>
    </location>
</feature>
<evidence type="ECO:0000256" key="4">
    <source>
        <dbReference type="ARBA" id="ARBA00038388"/>
    </source>
</evidence>
<dbReference type="Gene3D" id="3.40.50.300">
    <property type="entry name" value="P-loop containing nucleotide triphosphate hydrolases"/>
    <property type="match status" value="1"/>
</dbReference>
<keyword evidence="1" id="KW-0813">Transport</keyword>
<keyword evidence="2" id="KW-0547">Nucleotide-binding</keyword>
<organism evidence="7 8">
    <name type="scientific">Natronogracilivirga saccharolytica</name>
    <dbReference type="NCBI Taxonomy" id="2812953"/>
    <lineage>
        <taxon>Bacteria</taxon>
        <taxon>Pseudomonadati</taxon>
        <taxon>Balneolota</taxon>
        <taxon>Balneolia</taxon>
        <taxon>Balneolales</taxon>
        <taxon>Cyclonatronaceae</taxon>
        <taxon>Natronogracilivirga</taxon>
    </lineage>
</organism>
<proteinExistence type="inferred from homology"/>
<dbReference type="FunFam" id="3.40.50.300:FF:000032">
    <property type="entry name" value="Export ABC transporter ATP-binding protein"/>
    <property type="match status" value="1"/>
</dbReference>
<dbReference type="InterPro" id="IPR027417">
    <property type="entry name" value="P-loop_NTPase"/>
</dbReference>
<sequence length="251" mass="28150">MIEVKDITKTYKTESVAVEALRGIDLTVQRGEFSAIMGSSGSGKSTLMNIIGCLDQATGGQYLLNGQDVAQMHRNQLSEIRNKMLGFVFQSFHLLPRTTALENVELPLIYSREELSWKEIRRRAREAIERVGLQDRMKHTPNELSGGQKQRVAVARALVTEPEILLADEPTGNLDSRTGLELIDLIQNLNSQGLTTLMVTHEAEIARFARRVIRLHDGRIISDEHHESMSASEALEDVDEDHHHSEDKVTS</sequence>
<evidence type="ECO:0000256" key="1">
    <source>
        <dbReference type="ARBA" id="ARBA00022448"/>
    </source>
</evidence>